<feature type="domain" description="BTB" evidence="2">
    <location>
        <begin position="4"/>
        <end position="80"/>
    </location>
</feature>
<evidence type="ECO:0000313" key="3">
    <source>
        <dbReference type="EMBL" id="KAF1979084.1"/>
    </source>
</evidence>
<evidence type="ECO:0000259" key="2">
    <source>
        <dbReference type="PROSITE" id="PS50097"/>
    </source>
</evidence>
<accession>A0A6A5VP24</accession>
<evidence type="ECO:0000256" key="1">
    <source>
        <dbReference type="SAM" id="MobiDB-lite"/>
    </source>
</evidence>
<protein>
    <recommendedName>
        <fullName evidence="2">BTB domain-containing protein</fullName>
    </recommendedName>
</protein>
<dbReference type="InterPro" id="IPR011333">
    <property type="entry name" value="SKP1/BTB/POZ_sf"/>
</dbReference>
<dbReference type="CDD" id="cd18186">
    <property type="entry name" value="BTB_POZ_ZBTB_KLHL-like"/>
    <property type="match status" value="1"/>
</dbReference>
<dbReference type="OrthoDB" id="3774232at2759"/>
<dbReference type="PROSITE" id="PS50097">
    <property type="entry name" value="BTB"/>
    <property type="match status" value="1"/>
</dbReference>
<dbReference type="PANTHER" id="PTHR47843:SF2">
    <property type="entry name" value="BTB DOMAIN-CONTAINING PROTEIN"/>
    <property type="match status" value="1"/>
</dbReference>
<proteinExistence type="predicted"/>
<evidence type="ECO:0000313" key="4">
    <source>
        <dbReference type="Proteomes" id="UP000800036"/>
    </source>
</evidence>
<sequence>MEPTDKIIKLKVTKEAGDTKALNVHLGVLCKSSGFFQRAMKPKWTELREQPDIIDLAGYSVQTVSDYIKWLYSDNIQIKLYHAGEGAREKVAGEAEKIFVMLAEAYVFGEEIIDAKYKNALVKTVLAAIKSFGWNLGPNSVDIIYKGTPSTSPLRRLIADSVANQAHDDSEEGFGWMDYFDAYPREALVDAIKATVRARPRPGHGTYLGISSYLEEEKEEQGKQEENKR</sequence>
<keyword evidence="4" id="KW-1185">Reference proteome</keyword>
<dbReference type="EMBL" id="ML976659">
    <property type="protein sequence ID" value="KAF1979084.1"/>
    <property type="molecule type" value="Genomic_DNA"/>
</dbReference>
<gene>
    <name evidence="3" type="ORF">BU23DRAFT_595528</name>
</gene>
<reference evidence="3" key="1">
    <citation type="journal article" date="2020" name="Stud. Mycol.">
        <title>101 Dothideomycetes genomes: a test case for predicting lifestyles and emergence of pathogens.</title>
        <authorList>
            <person name="Haridas S."/>
            <person name="Albert R."/>
            <person name="Binder M."/>
            <person name="Bloem J."/>
            <person name="Labutti K."/>
            <person name="Salamov A."/>
            <person name="Andreopoulos B."/>
            <person name="Baker S."/>
            <person name="Barry K."/>
            <person name="Bills G."/>
            <person name="Bluhm B."/>
            <person name="Cannon C."/>
            <person name="Castanera R."/>
            <person name="Culley D."/>
            <person name="Daum C."/>
            <person name="Ezra D."/>
            <person name="Gonzalez J."/>
            <person name="Henrissat B."/>
            <person name="Kuo A."/>
            <person name="Liang C."/>
            <person name="Lipzen A."/>
            <person name="Lutzoni F."/>
            <person name="Magnuson J."/>
            <person name="Mondo S."/>
            <person name="Nolan M."/>
            <person name="Ohm R."/>
            <person name="Pangilinan J."/>
            <person name="Park H.-J."/>
            <person name="Ramirez L."/>
            <person name="Alfaro M."/>
            <person name="Sun H."/>
            <person name="Tritt A."/>
            <person name="Yoshinaga Y."/>
            <person name="Zwiers L.-H."/>
            <person name="Turgeon B."/>
            <person name="Goodwin S."/>
            <person name="Spatafora J."/>
            <person name="Crous P."/>
            <person name="Grigoriev I."/>
        </authorList>
    </citation>
    <scope>NUCLEOTIDE SEQUENCE</scope>
    <source>
        <strain evidence="3">CBS 107.79</strain>
    </source>
</reference>
<dbReference type="Proteomes" id="UP000800036">
    <property type="component" value="Unassembled WGS sequence"/>
</dbReference>
<dbReference type="PANTHER" id="PTHR47843">
    <property type="entry name" value="BTB DOMAIN-CONTAINING PROTEIN-RELATED"/>
    <property type="match status" value="1"/>
</dbReference>
<feature type="compositionally biased region" description="Basic and acidic residues" evidence="1">
    <location>
        <begin position="220"/>
        <end position="229"/>
    </location>
</feature>
<dbReference type="AlphaFoldDB" id="A0A6A5VP24"/>
<feature type="region of interest" description="Disordered" evidence="1">
    <location>
        <begin position="208"/>
        <end position="229"/>
    </location>
</feature>
<dbReference type="InterPro" id="IPR000210">
    <property type="entry name" value="BTB/POZ_dom"/>
</dbReference>
<name>A0A6A5VP24_9PLEO</name>
<organism evidence="3 4">
    <name type="scientific">Bimuria novae-zelandiae CBS 107.79</name>
    <dbReference type="NCBI Taxonomy" id="1447943"/>
    <lineage>
        <taxon>Eukaryota</taxon>
        <taxon>Fungi</taxon>
        <taxon>Dikarya</taxon>
        <taxon>Ascomycota</taxon>
        <taxon>Pezizomycotina</taxon>
        <taxon>Dothideomycetes</taxon>
        <taxon>Pleosporomycetidae</taxon>
        <taxon>Pleosporales</taxon>
        <taxon>Massarineae</taxon>
        <taxon>Didymosphaeriaceae</taxon>
        <taxon>Bimuria</taxon>
    </lineage>
</organism>
<dbReference type="Gene3D" id="3.30.710.10">
    <property type="entry name" value="Potassium Channel Kv1.1, Chain A"/>
    <property type="match status" value="1"/>
</dbReference>